<proteinExistence type="predicted"/>
<accession>A0A9W9EV94</accession>
<comment type="caution">
    <text evidence="2">The sequence shown here is derived from an EMBL/GenBank/DDBJ whole genome shotgun (WGS) entry which is preliminary data.</text>
</comment>
<dbReference type="OrthoDB" id="10518054at2759"/>
<reference evidence="2" key="2">
    <citation type="journal article" date="2023" name="IMA Fungus">
        <title>Comparative genomic study of the Penicillium genus elucidates a diverse pangenome and 15 lateral gene transfer events.</title>
        <authorList>
            <person name="Petersen C."/>
            <person name="Sorensen T."/>
            <person name="Nielsen M.R."/>
            <person name="Sondergaard T.E."/>
            <person name="Sorensen J.L."/>
            <person name="Fitzpatrick D.A."/>
            <person name="Frisvad J.C."/>
            <person name="Nielsen K.L."/>
        </authorList>
    </citation>
    <scope>NUCLEOTIDE SEQUENCE</scope>
    <source>
        <strain evidence="2">IBT 30069</strain>
    </source>
</reference>
<protein>
    <submittedName>
        <fullName evidence="2">Uncharacterized protein</fullName>
    </submittedName>
</protein>
<reference evidence="2" key="1">
    <citation type="submission" date="2022-11" db="EMBL/GenBank/DDBJ databases">
        <authorList>
            <person name="Petersen C."/>
        </authorList>
    </citation>
    <scope>NUCLEOTIDE SEQUENCE</scope>
    <source>
        <strain evidence="2">IBT 30069</strain>
    </source>
</reference>
<organism evidence="2 3">
    <name type="scientific">Penicillium angulare</name>
    <dbReference type="NCBI Taxonomy" id="116970"/>
    <lineage>
        <taxon>Eukaryota</taxon>
        <taxon>Fungi</taxon>
        <taxon>Dikarya</taxon>
        <taxon>Ascomycota</taxon>
        <taxon>Pezizomycotina</taxon>
        <taxon>Eurotiomycetes</taxon>
        <taxon>Eurotiomycetidae</taxon>
        <taxon>Eurotiales</taxon>
        <taxon>Aspergillaceae</taxon>
        <taxon>Penicillium</taxon>
    </lineage>
</organism>
<name>A0A9W9EV94_9EURO</name>
<sequence length="62" mass="6767">MEKITHAIVGGETKQREGFPPQNWAQYFQARAADKPQVGRHQASPYGGGLSTSDLSVRLLLA</sequence>
<evidence type="ECO:0000313" key="3">
    <source>
        <dbReference type="Proteomes" id="UP001149165"/>
    </source>
</evidence>
<dbReference type="AlphaFoldDB" id="A0A9W9EV94"/>
<feature type="region of interest" description="Disordered" evidence="1">
    <location>
        <begin position="1"/>
        <end position="21"/>
    </location>
</feature>
<keyword evidence="3" id="KW-1185">Reference proteome</keyword>
<dbReference type="EMBL" id="JAPQKH010000007">
    <property type="protein sequence ID" value="KAJ5088496.1"/>
    <property type="molecule type" value="Genomic_DNA"/>
</dbReference>
<evidence type="ECO:0000313" key="2">
    <source>
        <dbReference type="EMBL" id="KAJ5088496.1"/>
    </source>
</evidence>
<gene>
    <name evidence="2" type="ORF">N7456_012112</name>
</gene>
<evidence type="ECO:0000256" key="1">
    <source>
        <dbReference type="SAM" id="MobiDB-lite"/>
    </source>
</evidence>
<dbReference type="Proteomes" id="UP001149165">
    <property type="component" value="Unassembled WGS sequence"/>
</dbReference>